<dbReference type="Proteomes" id="UP000235371">
    <property type="component" value="Unassembled WGS sequence"/>
</dbReference>
<evidence type="ECO:0000313" key="3">
    <source>
        <dbReference type="Proteomes" id="UP000235371"/>
    </source>
</evidence>
<gene>
    <name evidence="2" type="ORF">K444DRAFT_619146</name>
</gene>
<keyword evidence="1" id="KW-0472">Membrane</keyword>
<accession>A0A2J6SRI6</accession>
<sequence length="127" mass="14079">MTYQQEIVQKQGFRKRWPILCFCLAAMFFIIGGGLLGAWVNSAANDQCTVSTNDSNSFNDSVAYSDCRPKGALWDAGIACLALGVIFKIAFWITLIIWCVKRRSARTVVYVNAPSGPQQYEPYRGAA</sequence>
<dbReference type="OrthoDB" id="3453456at2759"/>
<dbReference type="EMBL" id="KZ613883">
    <property type="protein sequence ID" value="PMD53372.1"/>
    <property type="molecule type" value="Genomic_DNA"/>
</dbReference>
<name>A0A2J6SRI6_9HELO</name>
<keyword evidence="3" id="KW-1185">Reference proteome</keyword>
<feature type="transmembrane region" description="Helical" evidence="1">
    <location>
        <begin position="76"/>
        <end position="100"/>
    </location>
</feature>
<keyword evidence="1" id="KW-0812">Transmembrane</keyword>
<organism evidence="2 3">
    <name type="scientific">Hyaloscypha bicolor E</name>
    <dbReference type="NCBI Taxonomy" id="1095630"/>
    <lineage>
        <taxon>Eukaryota</taxon>
        <taxon>Fungi</taxon>
        <taxon>Dikarya</taxon>
        <taxon>Ascomycota</taxon>
        <taxon>Pezizomycotina</taxon>
        <taxon>Leotiomycetes</taxon>
        <taxon>Helotiales</taxon>
        <taxon>Hyaloscyphaceae</taxon>
        <taxon>Hyaloscypha</taxon>
        <taxon>Hyaloscypha bicolor</taxon>
    </lineage>
</organism>
<dbReference type="GeneID" id="36589539"/>
<dbReference type="AlphaFoldDB" id="A0A2J6SRI6"/>
<protein>
    <submittedName>
        <fullName evidence="2">Uncharacterized protein</fullName>
    </submittedName>
</protein>
<proteinExistence type="predicted"/>
<feature type="transmembrane region" description="Helical" evidence="1">
    <location>
        <begin position="19"/>
        <end position="40"/>
    </location>
</feature>
<dbReference type="InParanoid" id="A0A2J6SRI6"/>
<dbReference type="RefSeq" id="XP_024730276.1">
    <property type="nucleotide sequence ID" value="XM_024881462.1"/>
</dbReference>
<evidence type="ECO:0000313" key="2">
    <source>
        <dbReference type="EMBL" id="PMD53372.1"/>
    </source>
</evidence>
<reference evidence="2 3" key="1">
    <citation type="submission" date="2016-04" db="EMBL/GenBank/DDBJ databases">
        <title>A degradative enzymes factory behind the ericoid mycorrhizal symbiosis.</title>
        <authorList>
            <consortium name="DOE Joint Genome Institute"/>
            <person name="Martino E."/>
            <person name="Morin E."/>
            <person name="Grelet G."/>
            <person name="Kuo A."/>
            <person name="Kohler A."/>
            <person name="Daghino S."/>
            <person name="Barry K."/>
            <person name="Choi C."/>
            <person name="Cichocki N."/>
            <person name="Clum A."/>
            <person name="Copeland A."/>
            <person name="Hainaut M."/>
            <person name="Haridas S."/>
            <person name="Labutti K."/>
            <person name="Lindquist E."/>
            <person name="Lipzen A."/>
            <person name="Khouja H.-R."/>
            <person name="Murat C."/>
            <person name="Ohm R."/>
            <person name="Olson A."/>
            <person name="Spatafora J."/>
            <person name="Veneault-Fourrey C."/>
            <person name="Henrissat B."/>
            <person name="Grigoriev I."/>
            <person name="Martin F."/>
            <person name="Perotto S."/>
        </authorList>
    </citation>
    <scope>NUCLEOTIDE SEQUENCE [LARGE SCALE GENOMIC DNA]</scope>
    <source>
        <strain evidence="2 3">E</strain>
    </source>
</reference>
<keyword evidence="1" id="KW-1133">Transmembrane helix</keyword>
<evidence type="ECO:0000256" key="1">
    <source>
        <dbReference type="SAM" id="Phobius"/>
    </source>
</evidence>